<accession>A0A7W3PKA3</accession>
<protein>
    <submittedName>
        <fullName evidence="3">NAD(P)-dependent dehydrogenase (Short-subunit alcohol dehydrogenase family)</fullName>
    </submittedName>
    <submittedName>
        <fullName evidence="2">Short-chain dehydrogenase</fullName>
    </submittedName>
</protein>
<gene>
    <name evidence="3" type="ORF">FB463_003195</name>
    <name evidence="2" type="ORF">FFA01_12740</name>
</gene>
<evidence type="ECO:0000313" key="5">
    <source>
        <dbReference type="Proteomes" id="UP000522688"/>
    </source>
</evidence>
<evidence type="ECO:0000256" key="1">
    <source>
        <dbReference type="ARBA" id="ARBA00023002"/>
    </source>
</evidence>
<dbReference type="InterPro" id="IPR036291">
    <property type="entry name" value="NAD(P)-bd_dom_sf"/>
</dbReference>
<comment type="caution">
    <text evidence="3">The sequence shown here is derived from an EMBL/GenBank/DDBJ whole genome shotgun (WGS) entry which is preliminary data.</text>
</comment>
<dbReference type="EMBL" id="JACGWW010000012">
    <property type="protein sequence ID" value="MBA8814918.1"/>
    <property type="molecule type" value="Genomic_DNA"/>
</dbReference>
<dbReference type="OrthoDB" id="3237043at2"/>
<dbReference type="Pfam" id="PF00106">
    <property type="entry name" value="adh_short"/>
    <property type="match status" value="1"/>
</dbReference>
<dbReference type="Proteomes" id="UP000522688">
    <property type="component" value="Unassembled WGS sequence"/>
</dbReference>
<evidence type="ECO:0000313" key="3">
    <source>
        <dbReference type="EMBL" id="MBA8814918.1"/>
    </source>
</evidence>
<dbReference type="SUPFAM" id="SSF51735">
    <property type="entry name" value="NAD(P)-binding Rossmann-fold domains"/>
    <property type="match status" value="1"/>
</dbReference>
<dbReference type="PANTHER" id="PTHR43157:SF31">
    <property type="entry name" value="PHOSPHATIDYLINOSITOL-GLYCAN BIOSYNTHESIS CLASS F PROTEIN"/>
    <property type="match status" value="1"/>
</dbReference>
<keyword evidence="1" id="KW-0560">Oxidoreductase</keyword>
<proteinExistence type="predicted"/>
<dbReference type="PANTHER" id="PTHR43157">
    <property type="entry name" value="PHOSPHATIDYLINOSITOL-GLYCAN BIOSYNTHESIS CLASS F PROTEIN-RELATED"/>
    <property type="match status" value="1"/>
</dbReference>
<sequence>MTVTLPEARDQSDRTVVITGASSGIGRSAARALSRLGAKVAVVGRNPDRTTSVAAEVGGRAYVSDFADLAQVRDLAASLLADHPRIHVLANNAGGIFSERTTTHDGFETTFQSNHLAGFLLTSLLLPRLLETAEAEPAGAVRIVQTSSAGNRIGGVRLDDLDTVRGPWVGGMRAYGASKLENVLFTRELARRLRGTGVEAFAFHPGFVASGFGGTGAVMTLGKRLAVTTDEGAEPLVRLAGAARVPAPSGNYFDRLRAPGRLHPLADDRDLARGLWERSLVLSGAPATV</sequence>
<name>A0A7W3PKA3_9MICO</name>
<dbReference type="GO" id="GO:0016491">
    <property type="term" value="F:oxidoreductase activity"/>
    <property type="evidence" value="ECO:0007669"/>
    <property type="project" value="UniProtKB-KW"/>
</dbReference>
<dbReference type="InterPro" id="IPR002347">
    <property type="entry name" value="SDR_fam"/>
</dbReference>
<reference evidence="2 4" key="1">
    <citation type="submission" date="2019-07" db="EMBL/GenBank/DDBJ databases">
        <title>Whole genome shotgun sequence of Frigoribacterium faeni NBRC 103066.</title>
        <authorList>
            <person name="Hosoyama A."/>
            <person name="Uohara A."/>
            <person name="Ohji S."/>
            <person name="Ichikawa N."/>
        </authorList>
    </citation>
    <scope>NUCLEOTIDE SEQUENCE [LARGE SCALE GENOMIC DNA]</scope>
    <source>
        <strain evidence="2 4">NBRC 103066</strain>
    </source>
</reference>
<reference evidence="3 5" key="2">
    <citation type="submission" date="2020-07" db="EMBL/GenBank/DDBJ databases">
        <title>Sequencing the genomes of 1000 actinobacteria strains.</title>
        <authorList>
            <person name="Klenk H.-P."/>
        </authorList>
    </citation>
    <scope>NUCLEOTIDE SEQUENCE [LARGE SCALE GENOMIC DNA]</scope>
    <source>
        <strain evidence="3 5">DSM 10309</strain>
    </source>
</reference>
<evidence type="ECO:0000313" key="4">
    <source>
        <dbReference type="Proteomes" id="UP000321154"/>
    </source>
</evidence>
<dbReference type="Proteomes" id="UP000321154">
    <property type="component" value="Unassembled WGS sequence"/>
</dbReference>
<organism evidence="3 5">
    <name type="scientific">Frigoribacterium faeni</name>
    <dbReference type="NCBI Taxonomy" id="145483"/>
    <lineage>
        <taxon>Bacteria</taxon>
        <taxon>Bacillati</taxon>
        <taxon>Actinomycetota</taxon>
        <taxon>Actinomycetes</taxon>
        <taxon>Micrococcales</taxon>
        <taxon>Microbacteriaceae</taxon>
        <taxon>Frigoribacterium</taxon>
    </lineage>
</organism>
<dbReference type="EMBL" id="BJUV01000010">
    <property type="protein sequence ID" value="GEK82965.1"/>
    <property type="molecule type" value="Genomic_DNA"/>
</dbReference>
<dbReference type="RefSeq" id="WP_146854145.1">
    <property type="nucleotide sequence ID" value="NZ_BAAAHR010000003.1"/>
</dbReference>
<keyword evidence="4" id="KW-1185">Reference proteome</keyword>
<dbReference type="AlphaFoldDB" id="A0A7W3PKA3"/>
<dbReference type="Gene3D" id="3.40.50.720">
    <property type="entry name" value="NAD(P)-binding Rossmann-like Domain"/>
    <property type="match status" value="1"/>
</dbReference>
<dbReference type="PRINTS" id="PR00081">
    <property type="entry name" value="GDHRDH"/>
</dbReference>
<evidence type="ECO:0000313" key="2">
    <source>
        <dbReference type="EMBL" id="GEK82965.1"/>
    </source>
</evidence>